<dbReference type="Proteomes" id="UP000199398">
    <property type="component" value="Unassembled WGS sequence"/>
</dbReference>
<evidence type="ECO:0000313" key="4">
    <source>
        <dbReference type="Proteomes" id="UP000270697"/>
    </source>
</evidence>
<dbReference type="AlphaFoldDB" id="A0A1I5FNA1"/>
<dbReference type="STRING" id="455193.SAMN05421805_111161"/>
<reference evidence="2 3" key="1">
    <citation type="submission" date="2016-10" db="EMBL/GenBank/DDBJ databases">
        <authorList>
            <person name="de Groot N.N."/>
        </authorList>
    </citation>
    <scope>NUCLEOTIDE SEQUENCE [LARGE SCALE GENOMIC DNA]</scope>
    <source>
        <strain evidence="2 3">CPCC 201259</strain>
    </source>
</reference>
<dbReference type="RefSeq" id="WP_170210142.1">
    <property type="nucleotide sequence ID" value="NZ_FOUP01000011.1"/>
</dbReference>
<proteinExistence type="predicted"/>
<gene>
    <name evidence="1" type="ORF">ATL45_0488</name>
    <name evidence="2" type="ORF">SAMN05421805_111161</name>
</gene>
<dbReference type="EMBL" id="RBXX01000002">
    <property type="protein sequence ID" value="RKT82243.1"/>
    <property type="molecule type" value="Genomic_DNA"/>
</dbReference>
<protein>
    <submittedName>
        <fullName evidence="2">Uncharacterized protein</fullName>
    </submittedName>
</protein>
<evidence type="ECO:0000313" key="1">
    <source>
        <dbReference type="EMBL" id="RKT82243.1"/>
    </source>
</evidence>
<reference evidence="1 4" key="2">
    <citation type="submission" date="2018-10" db="EMBL/GenBank/DDBJ databases">
        <title>Sequencing the genomes of 1000 actinobacteria strains.</title>
        <authorList>
            <person name="Klenk H.-P."/>
        </authorList>
    </citation>
    <scope>NUCLEOTIDE SEQUENCE [LARGE SCALE GENOMIC DNA]</scope>
    <source>
        <strain evidence="1 4">DSM 45119</strain>
    </source>
</reference>
<dbReference type="EMBL" id="FOUP01000011">
    <property type="protein sequence ID" value="SFO25247.1"/>
    <property type="molecule type" value="Genomic_DNA"/>
</dbReference>
<evidence type="ECO:0000313" key="2">
    <source>
        <dbReference type="EMBL" id="SFO25247.1"/>
    </source>
</evidence>
<keyword evidence="4" id="KW-1185">Reference proteome</keyword>
<sequence>MPEQSFCAFRVRALELADRGRPRHYCSRSCLAVAEQVRQKFNAPRPFVRGE</sequence>
<name>A0A1I5FNA1_9PSEU</name>
<evidence type="ECO:0000313" key="3">
    <source>
        <dbReference type="Proteomes" id="UP000199398"/>
    </source>
</evidence>
<organism evidence="2 3">
    <name type="scientific">Saccharopolyspora antimicrobica</name>
    <dbReference type="NCBI Taxonomy" id="455193"/>
    <lineage>
        <taxon>Bacteria</taxon>
        <taxon>Bacillati</taxon>
        <taxon>Actinomycetota</taxon>
        <taxon>Actinomycetes</taxon>
        <taxon>Pseudonocardiales</taxon>
        <taxon>Pseudonocardiaceae</taxon>
        <taxon>Saccharopolyspora</taxon>
    </lineage>
</organism>
<dbReference type="Proteomes" id="UP000270697">
    <property type="component" value="Unassembled WGS sequence"/>
</dbReference>
<accession>A0A1I5FNA1</accession>